<dbReference type="Proteomes" id="UP000661435">
    <property type="component" value="Unassembled WGS sequence"/>
</dbReference>
<keyword evidence="12" id="KW-0902">Two-component regulatory system</keyword>
<dbReference type="InterPro" id="IPR004358">
    <property type="entry name" value="Sig_transdc_His_kin-like_C"/>
</dbReference>
<evidence type="ECO:0000256" key="9">
    <source>
        <dbReference type="ARBA" id="ARBA00022777"/>
    </source>
</evidence>
<evidence type="ECO:0000256" key="1">
    <source>
        <dbReference type="ARBA" id="ARBA00000085"/>
    </source>
</evidence>
<feature type="transmembrane region" description="Helical" evidence="14">
    <location>
        <begin position="24"/>
        <end position="46"/>
    </location>
</feature>
<evidence type="ECO:0000256" key="10">
    <source>
        <dbReference type="ARBA" id="ARBA00022840"/>
    </source>
</evidence>
<feature type="domain" description="Histidine kinase" evidence="15">
    <location>
        <begin position="481"/>
        <end position="591"/>
    </location>
</feature>
<organism evidence="17 18">
    <name type="scientific">Lawsonibacter hominis</name>
    <dbReference type="NCBI Taxonomy" id="2763053"/>
    <lineage>
        <taxon>Bacteria</taxon>
        <taxon>Bacillati</taxon>
        <taxon>Bacillota</taxon>
        <taxon>Clostridia</taxon>
        <taxon>Eubacteriales</taxon>
        <taxon>Oscillospiraceae</taxon>
        <taxon>Lawsonibacter</taxon>
    </lineage>
</organism>
<reference evidence="17" key="1">
    <citation type="submission" date="2020-08" db="EMBL/GenBank/DDBJ databases">
        <title>Genome public.</title>
        <authorList>
            <person name="Liu C."/>
            <person name="Sun Q."/>
        </authorList>
    </citation>
    <scope>NUCLEOTIDE SEQUENCE</scope>
    <source>
        <strain evidence="17">NSJ-51</strain>
    </source>
</reference>
<dbReference type="GO" id="GO:0005886">
    <property type="term" value="C:plasma membrane"/>
    <property type="evidence" value="ECO:0007669"/>
    <property type="project" value="UniProtKB-SubCell"/>
</dbReference>
<dbReference type="EMBL" id="JACOPP010000004">
    <property type="protein sequence ID" value="MBC5732930.1"/>
    <property type="molecule type" value="Genomic_DNA"/>
</dbReference>
<evidence type="ECO:0000256" key="13">
    <source>
        <dbReference type="ARBA" id="ARBA00023136"/>
    </source>
</evidence>
<dbReference type="PROSITE" id="PS50109">
    <property type="entry name" value="HIS_KIN"/>
    <property type="match status" value="1"/>
</dbReference>
<evidence type="ECO:0000256" key="11">
    <source>
        <dbReference type="ARBA" id="ARBA00022989"/>
    </source>
</evidence>
<dbReference type="SMART" id="SM00387">
    <property type="entry name" value="HATPase_c"/>
    <property type="match status" value="1"/>
</dbReference>
<keyword evidence="11 14" id="KW-1133">Transmembrane helix</keyword>
<evidence type="ECO:0000256" key="12">
    <source>
        <dbReference type="ARBA" id="ARBA00023012"/>
    </source>
</evidence>
<keyword evidence="18" id="KW-1185">Reference proteome</keyword>
<dbReference type="Pfam" id="PF02518">
    <property type="entry name" value="HATPase_c"/>
    <property type="match status" value="1"/>
</dbReference>
<proteinExistence type="predicted"/>
<accession>A0A8J6JEP4</accession>
<evidence type="ECO:0000313" key="17">
    <source>
        <dbReference type="EMBL" id="MBC5732930.1"/>
    </source>
</evidence>
<keyword evidence="5" id="KW-0597">Phosphoprotein</keyword>
<keyword evidence="10" id="KW-0067">ATP-binding</keyword>
<dbReference type="PRINTS" id="PR00344">
    <property type="entry name" value="BCTRLSENSOR"/>
</dbReference>
<dbReference type="PROSITE" id="PS50885">
    <property type="entry name" value="HAMP"/>
    <property type="match status" value="1"/>
</dbReference>
<evidence type="ECO:0000256" key="4">
    <source>
        <dbReference type="ARBA" id="ARBA00022475"/>
    </source>
</evidence>
<comment type="catalytic activity">
    <reaction evidence="1">
        <text>ATP + protein L-histidine = ADP + protein N-phospho-L-histidine.</text>
        <dbReference type="EC" id="2.7.13.3"/>
    </reaction>
</comment>
<feature type="domain" description="HAMP" evidence="16">
    <location>
        <begin position="320"/>
        <end position="371"/>
    </location>
</feature>
<sequence length="604" mass="68119">MNCGVVKLKRAKLGFTAWPLYRKLFLVMALISLVPVLIVLCVALMLTYRTMEEQLVYDSKMSVEWLQERLEMEIEDYTRTFYEVEIDKDFRSALSQWCLQGDELNYSSKLELITGLNQTVSINRNINAIELYNLSRDKALIAERSSTFFTDTDGRLEQWLSRDEALQSNLVFLRNGREILLMHQMHRFENGEPYALLVLRLRAYFVQDILDAIKSTPQESIILFNDQGEVIESDMSEYAGFGAEEALGYAERLSGTISGHTHENGCYWFYRSVSGGKLNIVQAMPDSAIRSSLEGTLVSGIFVAILAVAASMLFSAIVSRVISRPIVELANTMRSSTFEDNVLVRSRRSDEIGFLLDSFNLMQKQNKELVDSEYTSQIARRSAQLQALQSQINPHFLYNTLQVIGGLALRKNAPEIYSVTTALGDILRYSLNFTDETVSLAEELHYFESYLSIQKQRFGDKLHISIAVPGEIAAAPVPKLILQPILENSFQHGLPDKKACWDISIEAVRRDGRLEITVSDNGVGIPQEKLAELRETLRTANYGGLRSGRHIGLANVNMRIRLRDGGDPFGVDIQSVEGEGTVVTLVLRDRLGEEGNNELHRSDN</sequence>
<dbReference type="InterPro" id="IPR003660">
    <property type="entry name" value="HAMP_dom"/>
</dbReference>
<evidence type="ECO:0000256" key="8">
    <source>
        <dbReference type="ARBA" id="ARBA00022741"/>
    </source>
</evidence>
<dbReference type="InterPro" id="IPR050640">
    <property type="entry name" value="Bact_2-comp_sensor_kinase"/>
</dbReference>
<keyword evidence="8" id="KW-0547">Nucleotide-binding</keyword>
<comment type="caution">
    <text evidence="17">The sequence shown here is derived from an EMBL/GenBank/DDBJ whole genome shotgun (WGS) entry which is preliminary data.</text>
</comment>
<keyword evidence="13 14" id="KW-0472">Membrane</keyword>
<dbReference type="AlphaFoldDB" id="A0A8J6JEP4"/>
<protein>
    <recommendedName>
        <fullName evidence="3">histidine kinase</fullName>
        <ecNumber evidence="3">2.7.13.3</ecNumber>
    </recommendedName>
</protein>
<evidence type="ECO:0000256" key="3">
    <source>
        <dbReference type="ARBA" id="ARBA00012438"/>
    </source>
</evidence>
<keyword evidence="4" id="KW-1003">Cell membrane</keyword>
<evidence type="ECO:0000256" key="6">
    <source>
        <dbReference type="ARBA" id="ARBA00022679"/>
    </source>
</evidence>
<evidence type="ECO:0000259" key="16">
    <source>
        <dbReference type="PROSITE" id="PS50885"/>
    </source>
</evidence>
<dbReference type="Gene3D" id="6.10.340.10">
    <property type="match status" value="1"/>
</dbReference>
<dbReference type="SUPFAM" id="SSF55874">
    <property type="entry name" value="ATPase domain of HSP90 chaperone/DNA topoisomerase II/histidine kinase"/>
    <property type="match status" value="1"/>
</dbReference>
<dbReference type="PANTHER" id="PTHR34220:SF11">
    <property type="entry name" value="SENSOR PROTEIN KINASE HPTS"/>
    <property type="match status" value="1"/>
</dbReference>
<dbReference type="InterPro" id="IPR036890">
    <property type="entry name" value="HATPase_C_sf"/>
</dbReference>
<dbReference type="EC" id="2.7.13.3" evidence="3"/>
<dbReference type="InterPro" id="IPR005467">
    <property type="entry name" value="His_kinase_dom"/>
</dbReference>
<dbReference type="InterPro" id="IPR003594">
    <property type="entry name" value="HATPase_dom"/>
</dbReference>
<dbReference type="GO" id="GO:0000155">
    <property type="term" value="F:phosphorelay sensor kinase activity"/>
    <property type="evidence" value="ECO:0007669"/>
    <property type="project" value="InterPro"/>
</dbReference>
<keyword evidence="9 17" id="KW-0418">Kinase</keyword>
<keyword evidence="6" id="KW-0808">Transferase</keyword>
<gene>
    <name evidence="17" type="ORF">H8S57_04210</name>
</gene>
<dbReference type="InterPro" id="IPR010559">
    <property type="entry name" value="Sig_transdc_His_kin_internal"/>
</dbReference>
<dbReference type="PANTHER" id="PTHR34220">
    <property type="entry name" value="SENSOR HISTIDINE KINASE YPDA"/>
    <property type="match status" value="1"/>
</dbReference>
<evidence type="ECO:0000256" key="7">
    <source>
        <dbReference type="ARBA" id="ARBA00022692"/>
    </source>
</evidence>
<dbReference type="RefSeq" id="WP_186906832.1">
    <property type="nucleotide sequence ID" value="NZ_JACOPP010000004.1"/>
</dbReference>
<evidence type="ECO:0000256" key="14">
    <source>
        <dbReference type="SAM" id="Phobius"/>
    </source>
</evidence>
<evidence type="ECO:0000256" key="2">
    <source>
        <dbReference type="ARBA" id="ARBA00004651"/>
    </source>
</evidence>
<name>A0A8J6JEP4_9FIRM</name>
<evidence type="ECO:0000313" key="18">
    <source>
        <dbReference type="Proteomes" id="UP000661435"/>
    </source>
</evidence>
<dbReference type="Gene3D" id="3.30.565.10">
    <property type="entry name" value="Histidine kinase-like ATPase, C-terminal domain"/>
    <property type="match status" value="1"/>
</dbReference>
<dbReference type="GO" id="GO:0005524">
    <property type="term" value="F:ATP binding"/>
    <property type="evidence" value="ECO:0007669"/>
    <property type="project" value="UniProtKB-KW"/>
</dbReference>
<dbReference type="SUPFAM" id="SSF158472">
    <property type="entry name" value="HAMP domain-like"/>
    <property type="match status" value="1"/>
</dbReference>
<evidence type="ECO:0000259" key="15">
    <source>
        <dbReference type="PROSITE" id="PS50109"/>
    </source>
</evidence>
<feature type="transmembrane region" description="Helical" evidence="14">
    <location>
        <begin position="297"/>
        <end position="318"/>
    </location>
</feature>
<comment type="subcellular location">
    <subcellularLocation>
        <location evidence="2">Cell membrane</location>
        <topology evidence="2">Multi-pass membrane protein</topology>
    </subcellularLocation>
</comment>
<keyword evidence="7 14" id="KW-0812">Transmembrane</keyword>
<evidence type="ECO:0000256" key="5">
    <source>
        <dbReference type="ARBA" id="ARBA00022553"/>
    </source>
</evidence>
<dbReference type="Pfam" id="PF06580">
    <property type="entry name" value="His_kinase"/>
    <property type="match status" value="1"/>
</dbReference>